<dbReference type="AlphaFoldDB" id="A0A2M3ZW49"/>
<evidence type="ECO:0000313" key="1">
    <source>
        <dbReference type="EMBL" id="MBW32712.1"/>
    </source>
</evidence>
<proteinExistence type="predicted"/>
<protein>
    <submittedName>
        <fullName evidence="1">Putative secreted peptide</fullName>
    </submittedName>
</protein>
<dbReference type="EMBL" id="GGFM01011961">
    <property type="protein sequence ID" value="MBW32712.1"/>
    <property type="molecule type" value="Transcribed_RNA"/>
</dbReference>
<reference evidence="1" key="1">
    <citation type="submission" date="2018-01" db="EMBL/GenBank/DDBJ databases">
        <title>An insight into the sialome of Amazonian anophelines.</title>
        <authorList>
            <person name="Ribeiro J.M."/>
            <person name="Scarpassa V."/>
            <person name="Calvo E."/>
        </authorList>
    </citation>
    <scope>NUCLEOTIDE SEQUENCE</scope>
    <source>
        <tissue evidence="1">Salivary glands</tissue>
    </source>
</reference>
<accession>A0A2M3ZW49</accession>
<organism evidence="1">
    <name type="scientific">Anopheles braziliensis</name>
    <dbReference type="NCBI Taxonomy" id="58242"/>
    <lineage>
        <taxon>Eukaryota</taxon>
        <taxon>Metazoa</taxon>
        <taxon>Ecdysozoa</taxon>
        <taxon>Arthropoda</taxon>
        <taxon>Hexapoda</taxon>
        <taxon>Insecta</taxon>
        <taxon>Pterygota</taxon>
        <taxon>Neoptera</taxon>
        <taxon>Endopterygota</taxon>
        <taxon>Diptera</taxon>
        <taxon>Nematocera</taxon>
        <taxon>Culicoidea</taxon>
        <taxon>Culicidae</taxon>
        <taxon>Anophelinae</taxon>
        <taxon>Anopheles</taxon>
    </lineage>
</organism>
<name>A0A2M3ZW49_9DIPT</name>
<sequence>MSPTASSASFSSFLSASPIWPAGAPFPDVFARCSSFWRSFFFWLSSCFCLRCSFSLRSWARFLRSASTSIALLAM</sequence>